<sequence length="188" mass="22110">MDDSLITKAEQTKINFLKTQAEKSFYLNEYKENISMALTDEQINSGLVYQDIINEMKKSSTACIKMRRDIPLKNLKPYILEAEKLNVRYTLVDALDLQGNIGLVVVTKEPFDTNDREIVLEDIGDKFEKAGLYREYIKYFGEKLCTRHYNLVAEKLPEYKERFQELTLMDRIFGKECPICRLEKEKNR</sequence>
<protein>
    <submittedName>
        <fullName evidence="1">DUF1694 domain-containing protein</fullName>
    </submittedName>
</protein>
<organism evidence="1 2">
    <name type="scientific">Fusobacterium hominis</name>
    <dbReference type="NCBI Taxonomy" id="2764326"/>
    <lineage>
        <taxon>Bacteria</taxon>
        <taxon>Fusobacteriati</taxon>
        <taxon>Fusobacteriota</taxon>
        <taxon>Fusobacteriia</taxon>
        <taxon>Fusobacteriales</taxon>
        <taxon>Fusobacteriaceae</taxon>
        <taxon>Fusobacterium</taxon>
    </lineage>
</organism>
<dbReference type="Proteomes" id="UP000515913">
    <property type="component" value="Chromosome"/>
</dbReference>
<dbReference type="Gene3D" id="3.30.1330.30">
    <property type="match status" value="1"/>
</dbReference>
<keyword evidence="2" id="KW-1185">Reference proteome</keyword>
<gene>
    <name evidence="1" type="ORF">H9Q81_07145</name>
</gene>
<dbReference type="SUPFAM" id="SSF160515">
    <property type="entry name" value="YueI-like"/>
    <property type="match status" value="1"/>
</dbReference>
<dbReference type="EMBL" id="CP060637">
    <property type="protein sequence ID" value="QNM14741.1"/>
    <property type="molecule type" value="Genomic_DNA"/>
</dbReference>
<dbReference type="Pfam" id="PF07997">
    <property type="entry name" value="DUF1694"/>
    <property type="match status" value="1"/>
</dbReference>
<evidence type="ECO:0000313" key="2">
    <source>
        <dbReference type="Proteomes" id="UP000515913"/>
    </source>
</evidence>
<dbReference type="InterPro" id="IPR012543">
    <property type="entry name" value="DUF1694"/>
</dbReference>
<dbReference type="AlphaFoldDB" id="A0A7G9GVA9"/>
<accession>A0A7G9GVA9</accession>
<reference evidence="1 2" key="1">
    <citation type="submission" date="2020-08" db="EMBL/GenBank/DDBJ databases">
        <authorList>
            <person name="Liu C."/>
            <person name="Sun Q."/>
        </authorList>
    </citation>
    <scope>NUCLEOTIDE SEQUENCE [LARGE SCALE GENOMIC DNA]</scope>
    <source>
        <strain evidence="1 2">NSJ-57</strain>
    </source>
</reference>
<name>A0A7G9GVA9_9FUSO</name>
<dbReference type="InterPro" id="IPR029064">
    <property type="entry name" value="Ribosomal_eL30-like_sf"/>
</dbReference>
<evidence type="ECO:0000313" key="1">
    <source>
        <dbReference type="EMBL" id="QNM14741.1"/>
    </source>
</evidence>
<dbReference type="RefSeq" id="WP_187422699.1">
    <property type="nucleotide sequence ID" value="NZ_CP060637.1"/>
</dbReference>
<proteinExistence type="predicted"/>
<dbReference type="KEGG" id="fho:H9Q81_07145"/>